<evidence type="ECO:0000259" key="4">
    <source>
        <dbReference type="PROSITE" id="PS51782"/>
    </source>
</evidence>
<dbReference type="EMBL" id="JACYXT010000014">
    <property type="protein sequence ID" value="MBD9727154.1"/>
    <property type="molecule type" value="Genomic_DNA"/>
</dbReference>
<evidence type="ECO:0000313" key="5">
    <source>
        <dbReference type="EMBL" id="MBD9727154.1"/>
    </source>
</evidence>
<organism evidence="5 6">
    <name type="scientific">Streptomyces caniscabiei</name>
    <dbReference type="NCBI Taxonomy" id="2746961"/>
    <lineage>
        <taxon>Bacteria</taxon>
        <taxon>Bacillati</taxon>
        <taxon>Actinomycetota</taxon>
        <taxon>Actinomycetes</taxon>
        <taxon>Kitasatosporales</taxon>
        <taxon>Streptomycetaceae</taxon>
        <taxon>Streptomyces</taxon>
    </lineage>
</organism>
<dbReference type="PROSITE" id="PS51782">
    <property type="entry name" value="LYSM"/>
    <property type="match status" value="1"/>
</dbReference>
<dbReference type="SUPFAM" id="SSF53955">
    <property type="entry name" value="Lysozyme-like"/>
    <property type="match status" value="1"/>
</dbReference>
<feature type="domain" description="LysM" evidence="4">
    <location>
        <begin position="295"/>
        <end position="344"/>
    </location>
</feature>
<accession>A0A927QNW7</accession>
<evidence type="ECO:0000256" key="2">
    <source>
        <dbReference type="ARBA" id="ARBA00022801"/>
    </source>
</evidence>
<dbReference type="CDD" id="cd13925">
    <property type="entry name" value="RPF"/>
    <property type="match status" value="1"/>
</dbReference>
<dbReference type="Pfam" id="PF01476">
    <property type="entry name" value="LysM"/>
    <property type="match status" value="1"/>
</dbReference>
<dbReference type="InterPro" id="IPR023346">
    <property type="entry name" value="Lysozyme-like_dom_sf"/>
</dbReference>
<sequence>MLSGNGRHRRPRQAPALLVAAGVTGSAIAIPLLGATGASAASGTTWDQVAECESGGFWSADTGNGRYGGLQLTQANWEKYGGLDYATSADQASRSQQIAVAEKVLADQGVGVWATCGLLHDLGGDSGSADVDTGVADDSTKAGGSSSGSGSSDSSDRSGSSDSSDSSDSSGSSDPSGSTSAEEADGADSAKSVDSTPEVVEGSAKADADSDDSTDSTDPTDSKGANADKSSQGDDSSVDESEAGTGRHRGVSADEGTADAETGPDAAVGSRTADPTPSGRHASRGGDAAREAVDGAYTVRAGDSLTRIANSLDLDGGWRGLYAENESTVGGDPDLILPGQTLEVGAETGEK</sequence>
<dbReference type="SMART" id="SM00257">
    <property type="entry name" value="LysM"/>
    <property type="match status" value="1"/>
</dbReference>
<dbReference type="Gene3D" id="1.10.530.10">
    <property type="match status" value="1"/>
</dbReference>
<keyword evidence="2" id="KW-0378">Hydrolase</keyword>
<feature type="region of interest" description="Disordered" evidence="3">
    <location>
        <begin position="130"/>
        <end position="290"/>
    </location>
</feature>
<evidence type="ECO:0000256" key="3">
    <source>
        <dbReference type="SAM" id="MobiDB-lite"/>
    </source>
</evidence>
<dbReference type="InterPro" id="IPR036779">
    <property type="entry name" value="LysM_dom_sf"/>
</dbReference>
<evidence type="ECO:0000313" key="6">
    <source>
        <dbReference type="Proteomes" id="UP000661025"/>
    </source>
</evidence>
<dbReference type="InterPro" id="IPR018392">
    <property type="entry name" value="LysM"/>
</dbReference>
<feature type="compositionally biased region" description="Low complexity" evidence="3">
    <location>
        <begin position="148"/>
        <end position="180"/>
    </location>
</feature>
<dbReference type="AlphaFoldDB" id="A0A927QNW7"/>
<dbReference type="CDD" id="cd00118">
    <property type="entry name" value="LysM"/>
    <property type="match status" value="1"/>
</dbReference>
<protein>
    <submittedName>
        <fullName evidence="5">LysM peptidoglycan-binding domain-containing protein</fullName>
    </submittedName>
</protein>
<dbReference type="PANTHER" id="PTHR34700:SF4">
    <property type="entry name" value="PHAGE-LIKE ELEMENT PBSX PROTEIN XKDP"/>
    <property type="match status" value="1"/>
</dbReference>
<evidence type="ECO:0000256" key="1">
    <source>
        <dbReference type="ARBA" id="ARBA00010830"/>
    </source>
</evidence>
<dbReference type="InterPro" id="IPR052196">
    <property type="entry name" value="Bact_Kbp"/>
</dbReference>
<gene>
    <name evidence="5" type="ORF">IHE70_28900</name>
</gene>
<reference evidence="5" key="1">
    <citation type="submission" date="2020-09" db="EMBL/GenBank/DDBJ databases">
        <title>Streptomyces canutascabiei sp. nov., which causes potato common scab and is distributed across the world.</title>
        <authorList>
            <person name="Nguyen H.P."/>
            <person name="Weisberg A.J."/>
            <person name="Chang J.H."/>
            <person name="Clarke C.R."/>
        </authorList>
    </citation>
    <scope>NUCLEOTIDE SEQUENCE</scope>
    <source>
        <strain evidence="5">ID-01-6.2a</strain>
    </source>
</reference>
<dbReference type="Proteomes" id="UP000661025">
    <property type="component" value="Unassembled WGS sequence"/>
</dbReference>
<dbReference type="RefSeq" id="WP_086802358.1">
    <property type="nucleotide sequence ID" value="NZ_CP119182.1"/>
</dbReference>
<proteinExistence type="inferred from homology"/>
<comment type="caution">
    <text evidence="5">The sequence shown here is derived from an EMBL/GenBank/DDBJ whole genome shotgun (WGS) entry which is preliminary data.</text>
</comment>
<dbReference type="InterPro" id="IPR010618">
    <property type="entry name" value="RPF"/>
</dbReference>
<dbReference type="GO" id="GO:0016787">
    <property type="term" value="F:hydrolase activity"/>
    <property type="evidence" value="ECO:0007669"/>
    <property type="project" value="UniProtKB-KW"/>
</dbReference>
<name>A0A927QNW7_9ACTN</name>
<comment type="similarity">
    <text evidence="1">Belongs to the transglycosylase family. Rpf subfamily.</text>
</comment>
<dbReference type="Pfam" id="PF06737">
    <property type="entry name" value="Transglycosylas"/>
    <property type="match status" value="1"/>
</dbReference>
<dbReference type="GeneID" id="79933136"/>
<dbReference type="PANTHER" id="PTHR34700">
    <property type="entry name" value="POTASSIUM BINDING PROTEIN KBP"/>
    <property type="match status" value="1"/>
</dbReference>
<dbReference type="Gene3D" id="3.10.350.10">
    <property type="entry name" value="LysM domain"/>
    <property type="match status" value="1"/>
</dbReference>